<name>A0ABV2V3Y1_9ACTN</name>
<evidence type="ECO:0000313" key="1">
    <source>
        <dbReference type="EMBL" id="MET9848526.1"/>
    </source>
</evidence>
<evidence type="ECO:0000313" key="2">
    <source>
        <dbReference type="Proteomes" id="UP001550210"/>
    </source>
</evidence>
<comment type="caution">
    <text evidence="1">The sequence shown here is derived from an EMBL/GenBank/DDBJ whole genome shotgun (WGS) entry which is preliminary data.</text>
</comment>
<proteinExistence type="predicted"/>
<keyword evidence="2" id="KW-1185">Reference proteome</keyword>
<sequence>MSWDVYVYRFPPEAESPADIEAGWEPPVIGTGREVRAALAGVLPGITFGEDGWGEYEGPGFSLSTTTTEADDTPVTGVGLIFHGSGEGAVRAALAVTDVLGARGIETGSGGFLTDESGRSSFEAWQAYRDRVLRGS</sequence>
<accession>A0ABV2V3Y1</accession>
<reference evidence="1 2" key="1">
    <citation type="submission" date="2024-06" db="EMBL/GenBank/DDBJ databases">
        <title>The Natural Products Discovery Center: Release of the First 8490 Sequenced Strains for Exploring Actinobacteria Biosynthetic Diversity.</title>
        <authorList>
            <person name="Kalkreuter E."/>
            <person name="Kautsar S.A."/>
            <person name="Yang D."/>
            <person name="Bader C.D."/>
            <person name="Teijaro C.N."/>
            <person name="Fluegel L."/>
            <person name="Davis C.M."/>
            <person name="Simpson J.R."/>
            <person name="Lauterbach L."/>
            <person name="Steele A.D."/>
            <person name="Gui C."/>
            <person name="Meng S."/>
            <person name="Li G."/>
            <person name="Viehrig K."/>
            <person name="Ye F."/>
            <person name="Su P."/>
            <person name="Kiefer A.F."/>
            <person name="Nichols A."/>
            <person name="Cepeda A.J."/>
            <person name="Yan W."/>
            <person name="Fan B."/>
            <person name="Jiang Y."/>
            <person name="Adhikari A."/>
            <person name="Zheng C.-J."/>
            <person name="Schuster L."/>
            <person name="Cowan T.M."/>
            <person name="Smanski M.J."/>
            <person name="Chevrette M.G."/>
            <person name="De Carvalho L.P.S."/>
            <person name="Shen B."/>
        </authorList>
    </citation>
    <scope>NUCLEOTIDE SEQUENCE [LARGE SCALE GENOMIC DNA]</scope>
    <source>
        <strain evidence="1 2">NPDC006434</strain>
    </source>
</reference>
<organism evidence="1 2">
    <name type="scientific">Streptomyces ossamyceticus</name>
    <dbReference type="NCBI Taxonomy" id="249581"/>
    <lineage>
        <taxon>Bacteria</taxon>
        <taxon>Bacillati</taxon>
        <taxon>Actinomycetota</taxon>
        <taxon>Actinomycetes</taxon>
        <taxon>Kitasatosporales</taxon>
        <taxon>Streptomycetaceae</taxon>
        <taxon>Streptomyces</taxon>
    </lineage>
</organism>
<protein>
    <submittedName>
        <fullName evidence="1">Uncharacterized protein</fullName>
    </submittedName>
</protein>
<dbReference type="Proteomes" id="UP001550210">
    <property type="component" value="Unassembled WGS sequence"/>
</dbReference>
<gene>
    <name evidence="1" type="ORF">ABZZ21_29085</name>
</gene>
<dbReference type="EMBL" id="JBEXPZ010000041">
    <property type="protein sequence ID" value="MET9848526.1"/>
    <property type="molecule type" value="Genomic_DNA"/>
</dbReference>
<dbReference type="RefSeq" id="WP_355400488.1">
    <property type="nucleotide sequence ID" value="NZ_JBEXPZ010000041.1"/>
</dbReference>